<dbReference type="Gene3D" id="2.60.120.10">
    <property type="entry name" value="Jelly Rolls"/>
    <property type="match status" value="1"/>
</dbReference>
<gene>
    <name evidence="3" type="ORF">TD3509T_1794</name>
</gene>
<dbReference type="RefSeq" id="WP_101902907.1">
    <property type="nucleotide sequence ID" value="NZ_JBFKZU010000002.1"/>
</dbReference>
<sequence>MKVASFLEDIKFNEHKPAVSLLLDTDFSKEIRVVFKKGQVMEDHQAPFAIIVQVIKGSIDFGVNNEIKQLNAGDVISLKPQVVHNLTALDESVVRLSLSKLDTLKRVENV</sequence>
<evidence type="ECO:0000313" key="4">
    <source>
        <dbReference type="Proteomes" id="UP001497514"/>
    </source>
</evidence>
<name>A0ABP1ELK2_9FLAO</name>
<evidence type="ECO:0000259" key="2">
    <source>
        <dbReference type="Pfam" id="PF02311"/>
    </source>
</evidence>
<proteinExistence type="predicted"/>
<accession>A0ABP1ELK2</accession>
<protein>
    <submittedName>
        <fullName evidence="3">Cupin</fullName>
    </submittedName>
</protein>
<dbReference type="InterPro" id="IPR003313">
    <property type="entry name" value="AraC-bd"/>
</dbReference>
<dbReference type="SUPFAM" id="SSF51182">
    <property type="entry name" value="RmlC-like cupins"/>
    <property type="match status" value="1"/>
</dbReference>
<evidence type="ECO:0000256" key="1">
    <source>
        <dbReference type="ARBA" id="ARBA00023125"/>
    </source>
</evidence>
<feature type="domain" description="AraC-type arabinose-binding/dimerisation" evidence="2">
    <location>
        <begin position="38"/>
        <end position="91"/>
    </location>
</feature>
<dbReference type="InterPro" id="IPR014710">
    <property type="entry name" value="RmlC-like_jellyroll"/>
</dbReference>
<keyword evidence="4" id="KW-1185">Reference proteome</keyword>
<dbReference type="Pfam" id="PF02311">
    <property type="entry name" value="AraC_binding"/>
    <property type="match status" value="1"/>
</dbReference>
<reference evidence="3 4" key="1">
    <citation type="submission" date="2024-05" db="EMBL/GenBank/DDBJ databases">
        <authorList>
            <person name="Duchaud E."/>
        </authorList>
    </citation>
    <scope>NUCLEOTIDE SEQUENCE [LARGE SCALE GENOMIC DNA]</scope>
    <source>
        <strain evidence="3">Ena-SAMPLE-TAB-13-05-2024-13:56:06:370-140309</strain>
    </source>
</reference>
<dbReference type="InterPro" id="IPR011051">
    <property type="entry name" value="RmlC_Cupin_sf"/>
</dbReference>
<dbReference type="EMBL" id="OZ038524">
    <property type="protein sequence ID" value="CAL2084920.1"/>
    <property type="molecule type" value="Genomic_DNA"/>
</dbReference>
<keyword evidence="1" id="KW-0238">DNA-binding</keyword>
<dbReference type="GeneID" id="65209918"/>
<evidence type="ECO:0000313" key="3">
    <source>
        <dbReference type="EMBL" id="CAL2084920.1"/>
    </source>
</evidence>
<organism evidence="3 4">
    <name type="scientific">Tenacibaculum dicentrarchi</name>
    <dbReference type="NCBI Taxonomy" id="669041"/>
    <lineage>
        <taxon>Bacteria</taxon>
        <taxon>Pseudomonadati</taxon>
        <taxon>Bacteroidota</taxon>
        <taxon>Flavobacteriia</taxon>
        <taxon>Flavobacteriales</taxon>
        <taxon>Flavobacteriaceae</taxon>
        <taxon>Tenacibaculum</taxon>
    </lineage>
</organism>
<dbReference type="Proteomes" id="UP001497514">
    <property type="component" value="Chromosome"/>
</dbReference>